<accession>A0AAW1QZR9</accession>
<dbReference type="EMBL" id="JALJOU010000062">
    <property type="protein sequence ID" value="KAK9826843.1"/>
    <property type="molecule type" value="Genomic_DNA"/>
</dbReference>
<dbReference type="Gene3D" id="1.10.510.10">
    <property type="entry name" value="Transferase(Phosphotransferase) domain 1"/>
    <property type="match status" value="2"/>
</dbReference>
<dbReference type="Pfam" id="PF00069">
    <property type="entry name" value="Pkinase"/>
    <property type="match status" value="2"/>
</dbReference>
<evidence type="ECO:0000256" key="2">
    <source>
        <dbReference type="ARBA" id="ARBA00022679"/>
    </source>
</evidence>
<evidence type="ECO:0000256" key="6">
    <source>
        <dbReference type="SAM" id="MobiDB-lite"/>
    </source>
</evidence>
<comment type="caution">
    <text evidence="8">The sequence shown here is derived from an EMBL/GenBank/DDBJ whole genome shotgun (WGS) entry which is preliminary data.</text>
</comment>
<dbReference type="GO" id="GO:0005737">
    <property type="term" value="C:cytoplasm"/>
    <property type="evidence" value="ECO:0007669"/>
    <property type="project" value="TreeGrafter"/>
</dbReference>
<dbReference type="PANTHER" id="PTHR24346">
    <property type="entry name" value="MAP/MICROTUBULE AFFINITY-REGULATING KINASE"/>
    <property type="match status" value="1"/>
</dbReference>
<keyword evidence="9" id="KW-1185">Reference proteome</keyword>
<keyword evidence="3" id="KW-0547">Nucleotide-binding</keyword>
<dbReference type="InterPro" id="IPR000719">
    <property type="entry name" value="Prot_kinase_dom"/>
</dbReference>
<keyword evidence="4" id="KW-0418">Kinase</keyword>
<evidence type="ECO:0000256" key="4">
    <source>
        <dbReference type="ARBA" id="ARBA00022777"/>
    </source>
</evidence>
<evidence type="ECO:0000313" key="8">
    <source>
        <dbReference type="EMBL" id="KAK9826843.1"/>
    </source>
</evidence>
<protein>
    <recommendedName>
        <fullName evidence="7">Protein kinase domain-containing protein</fullName>
    </recommendedName>
</protein>
<dbReference type="PROSITE" id="PS50011">
    <property type="entry name" value="PROTEIN_KINASE_DOM"/>
    <property type="match status" value="1"/>
</dbReference>
<evidence type="ECO:0000256" key="1">
    <source>
        <dbReference type="ARBA" id="ARBA00022527"/>
    </source>
</evidence>
<dbReference type="GO" id="GO:0035556">
    <property type="term" value="P:intracellular signal transduction"/>
    <property type="evidence" value="ECO:0007669"/>
    <property type="project" value="TreeGrafter"/>
</dbReference>
<keyword evidence="5" id="KW-0067">ATP-binding</keyword>
<keyword evidence="2" id="KW-0808">Transferase</keyword>
<dbReference type="GO" id="GO:0004674">
    <property type="term" value="F:protein serine/threonine kinase activity"/>
    <property type="evidence" value="ECO:0007669"/>
    <property type="project" value="UniProtKB-KW"/>
</dbReference>
<reference evidence="8 9" key="1">
    <citation type="journal article" date="2024" name="Nat. Commun.">
        <title>Phylogenomics reveals the evolutionary origins of lichenization in chlorophyte algae.</title>
        <authorList>
            <person name="Puginier C."/>
            <person name="Libourel C."/>
            <person name="Otte J."/>
            <person name="Skaloud P."/>
            <person name="Haon M."/>
            <person name="Grisel S."/>
            <person name="Petersen M."/>
            <person name="Berrin J.G."/>
            <person name="Delaux P.M."/>
            <person name="Dal Grande F."/>
            <person name="Keller J."/>
        </authorList>
    </citation>
    <scope>NUCLEOTIDE SEQUENCE [LARGE SCALE GENOMIC DNA]</scope>
    <source>
        <strain evidence="8 9">SAG 245.80</strain>
    </source>
</reference>
<evidence type="ECO:0000256" key="5">
    <source>
        <dbReference type="ARBA" id="ARBA00022840"/>
    </source>
</evidence>
<dbReference type="GO" id="GO:0005524">
    <property type="term" value="F:ATP binding"/>
    <property type="evidence" value="ECO:0007669"/>
    <property type="project" value="UniProtKB-KW"/>
</dbReference>
<organism evidence="8 9">
    <name type="scientific">Elliptochloris bilobata</name>
    <dbReference type="NCBI Taxonomy" id="381761"/>
    <lineage>
        <taxon>Eukaryota</taxon>
        <taxon>Viridiplantae</taxon>
        <taxon>Chlorophyta</taxon>
        <taxon>core chlorophytes</taxon>
        <taxon>Trebouxiophyceae</taxon>
        <taxon>Trebouxiophyceae incertae sedis</taxon>
        <taxon>Elliptochloris clade</taxon>
        <taxon>Elliptochloris</taxon>
    </lineage>
</organism>
<dbReference type="SUPFAM" id="SSF56112">
    <property type="entry name" value="Protein kinase-like (PK-like)"/>
    <property type="match status" value="1"/>
</dbReference>
<evidence type="ECO:0000256" key="3">
    <source>
        <dbReference type="ARBA" id="ARBA00022741"/>
    </source>
</evidence>
<dbReference type="AlphaFoldDB" id="A0AAW1QZR9"/>
<dbReference type="PANTHER" id="PTHR24346:SF82">
    <property type="entry name" value="KP78A-RELATED"/>
    <property type="match status" value="1"/>
</dbReference>
<evidence type="ECO:0000313" key="9">
    <source>
        <dbReference type="Proteomes" id="UP001445335"/>
    </source>
</evidence>
<feature type="domain" description="Protein kinase" evidence="7">
    <location>
        <begin position="22"/>
        <end position="344"/>
    </location>
</feature>
<feature type="region of interest" description="Disordered" evidence="6">
    <location>
        <begin position="172"/>
        <end position="212"/>
    </location>
</feature>
<evidence type="ECO:0000259" key="7">
    <source>
        <dbReference type="PROSITE" id="PS50011"/>
    </source>
</evidence>
<dbReference type="Proteomes" id="UP001445335">
    <property type="component" value="Unassembled WGS sequence"/>
</dbReference>
<dbReference type="InterPro" id="IPR011009">
    <property type="entry name" value="Kinase-like_dom_sf"/>
</dbReference>
<proteinExistence type="predicted"/>
<name>A0AAW1QZR9_9CHLO</name>
<gene>
    <name evidence="8" type="ORF">WJX81_006796</name>
</gene>
<keyword evidence="1" id="KW-0723">Serine/threonine-protein kinase</keyword>
<sequence>MAQKGRILEEPLKDHPEYRWRRTLSEFPSEEAYGCVVEAEEKATGRLVAIKMMDVQQVALMKNYVVRDISEHAKCAHPNVIRYLNCFTTEKHLGVVTQFAAGGDLMSVIAERKGLSEGEARRLFRQLQVALDFCTRLGVSNHNVRLENTLLDRACTSADSAAAAHVENGVAAGEGTTGSSGRAQEACGVGTEAPAAQGTSRRPSSVGSSGGPRDVDMAVLKLCAFGPSIRAHHSQPWRQDGGSLCYNPPEALMSRRFEAAADEAATAWTCGVFLYAMLCDQYPFGDASNVRAVLDVRERMMKADYGRPTDRELSEEVVDLLNRIFVVDPEQRITLSGIQAHPWVTAGAAPLDLEASNGPRVAQCQAAWTPEAEEAIVAVVSKAAAAAMAAMGSGDLNETELDDLLDEEEYDF</sequence>